<dbReference type="GO" id="GO:0003677">
    <property type="term" value="F:DNA binding"/>
    <property type="evidence" value="ECO:0007669"/>
    <property type="project" value="UniProtKB-UniRule"/>
</dbReference>
<dbReference type="PROSITE" id="PS50118">
    <property type="entry name" value="HMG_BOX_2"/>
    <property type="match status" value="1"/>
</dbReference>
<dbReference type="EMBL" id="JACAGC010000005">
    <property type="protein sequence ID" value="KAF6365592.1"/>
    <property type="molecule type" value="Genomic_DNA"/>
</dbReference>
<evidence type="ECO:0000313" key="7">
    <source>
        <dbReference type="EMBL" id="KAF6365592.1"/>
    </source>
</evidence>
<organism evidence="7 8">
    <name type="scientific">Rhinolophus ferrumequinum</name>
    <name type="common">Greater horseshoe bat</name>
    <dbReference type="NCBI Taxonomy" id="59479"/>
    <lineage>
        <taxon>Eukaryota</taxon>
        <taxon>Metazoa</taxon>
        <taxon>Chordata</taxon>
        <taxon>Craniata</taxon>
        <taxon>Vertebrata</taxon>
        <taxon>Euteleostomi</taxon>
        <taxon>Mammalia</taxon>
        <taxon>Eutheria</taxon>
        <taxon>Laurasiatheria</taxon>
        <taxon>Chiroptera</taxon>
        <taxon>Yinpterochiroptera</taxon>
        <taxon>Rhinolophoidea</taxon>
        <taxon>Rhinolophidae</taxon>
        <taxon>Rhinolophinae</taxon>
        <taxon>Rhinolophus</taxon>
    </lineage>
</organism>
<dbReference type="PANTHER" id="PTHR46318">
    <property type="entry name" value="UPSTREAM BINDING TRANSCRIPTION FACTOR"/>
    <property type="match status" value="1"/>
</dbReference>
<dbReference type="SMART" id="SM00398">
    <property type="entry name" value="HMG"/>
    <property type="match status" value="2"/>
</dbReference>
<evidence type="ECO:0000256" key="2">
    <source>
        <dbReference type="ARBA" id="ARBA00023125"/>
    </source>
</evidence>
<name>A0A7J7YUK3_RHIFE</name>
<dbReference type="Proteomes" id="UP000585614">
    <property type="component" value="Unassembled WGS sequence"/>
</dbReference>
<dbReference type="InterPro" id="IPR009071">
    <property type="entry name" value="HMG_box_dom"/>
</dbReference>
<feature type="compositionally biased region" description="Low complexity" evidence="5">
    <location>
        <begin position="175"/>
        <end position="186"/>
    </location>
</feature>
<evidence type="ECO:0000256" key="3">
    <source>
        <dbReference type="ARBA" id="ARBA00023242"/>
    </source>
</evidence>
<evidence type="ECO:0000259" key="6">
    <source>
        <dbReference type="PROSITE" id="PS50118"/>
    </source>
</evidence>
<dbReference type="GO" id="GO:0005634">
    <property type="term" value="C:nucleus"/>
    <property type="evidence" value="ECO:0007669"/>
    <property type="project" value="UniProtKB-SubCell"/>
</dbReference>
<comment type="subcellular location">
    <subcellularLocation>
        <location evidence="1">Nucleus</location>
    </subcellularLocation>
</comment>
<proteinExistence type="predicted"/>
<dbReference type="Gene3D" id="1.10.30.10">
    <property type="entry name" value="High mobility group box domain"/>
    <property type="match status" value="2"/>
</dbReference>
<dbReference type="InterPro" id="IPR036910">
    <property type="entry name" value="HMG_box_dom_sf"/>
</dbReference>
<keyword evidence="3 4" id="KW-0539">Nucleus</keyword>
<dbReference type="InterPro" id="IPR051762">
    <property type="entry name" value="UBF1"/>
</dbReference>
<feature type="domain" description="HMG box" evidence="6">
    <location>
        <begin position="100"/>
        <end position="168"/>
    </location>
</feature>
<sequence length="336" mass="39987">MALPESQHRWCKEDIVKLLECMENNLPSNDSHTFKTTQSQMDWEKVAFKDYSGEKCKLKWLEISYKLRKIHTLKELVLEAKERVKSSYKSKTHKKHPDLPKKLLTSYLRFFKAKGPQYSPKHPELNNRELSKVLSKEYKELPEQIKLKYIQDFQKEKQEFAEKLAQFRKDHPDLVQSSKKSVVSKRSPTKAQKKFQGNVKEVKSPPENYFSEKMEFSGEPKEPPMNEYHKFYQDLGWSPELQDLSLRELLEIGRCWQHVPQSQKERYKKQPEMLQKWYKVDLAHWLRSLSPEEYAAYRGRMYTKRQNMSMNGSLDPYISRTDLQSPSARSLQEGLE</sequence>
<feature type="region of interest" description="Disordered" evidence="5">
    <location>
        <begin position="175"/>
        <end position="198"/>
    </location>
</feature>
<reference evidence="7 8" key="1">
    <citation type="journal article" date="2020" name="Nature">
        <title>Six reference-quality genomes reveal evolution of bat adaptations.</title>
        <authorList>
            <person name="Jebb D."/>
            <person name="Huang Z."/>
            <person name="Pippel M."/>
            <person name="Hughes G.M."/>
            <person name="Lavrichenko K."/>
            <person name="Devanna P."/>
            <person name="Winkler S."/>
            <person name="Jermiin L.S."/>
            <person name="Skirmuntt E.C."/>
            <person name="Katzourakis A."/>
            <person name="Burkitt-Gray L."/>
            <person name="Ray D.A."/>
            <person name="Sullivan K.A.M."/>
            <person name="Roscito J.G."/>
            <person name="Kirilenko B.M."/>
            <person name="Davalos L.M."/>
            <person name="Corthals A.P."/>
            <person name="Power M.L."/>
            <person name="Jones G."/>
            <person name="Ransome R.D."/>
            <person name="Dechmann D.K.N."/>
            <person name="Locatelli A.G."/>
            <person name="Puechmaille S.J."/>
            <person name="Fedrigo O."/>
            <person name="Jarvis E.D."/>
            <person name="Hiller M."/>
            <person name="Vernes S.C."/>
            <person name="Myers E.W."/>
            <person name="Teeling E.C."/>
        </authorList>
    </citation>
    <scope>NUCLEOTIDE SEQUENCE [LARGE SCALE GENOMIC DNA]</scope>
    <source>
        <strain evidence="7">MRhiFer1</strain>
        <tissue evidence="7">Lung</tissue>
    </source>
</reference>
<keyword evidence="2 4" id="KW-0238">DNA-binding</keyword>
<gene>
    <name evidence="7" type="ORF">mRhiFer1_017943</name>
</gene>
<dbReference type="CDD" id="cd21998">
    <property type="entry name" value="HMG-box_UBF1_rpt1-like"/>
    <property type="match status" value="1"/>
</dbReference>
<dbReference type="AlphaFoldDB" id="A0A7J7YUK3"/>
<dbReference type="PANTHER" id="PTHR46318:SF1">
    <property type="entry name" value="UPSTREAM-BINDING FACTOR 1-LIKE PROTEIN 1-RELATED"/>
    <property type="match status" value="1"/>
</dbReference>
<dbReference type="Pfam" id="PF00505">
    <property type="entry name" value="HMG_box"/>
    <property type="match status" value="1"/>
</dbReference>
<feature type="DNA-binding region" description="HMG box" evidence="4">
    <location>
        <begin position="100"/>
        <end position="168"/>
    </location>
</feature>
<dbReference type="SUPFAM" id="SSF47095">
    <property type="entry name" value="HMG-box"/>
    <property type="match status" value="2"/>
</dbReference>
<evidence type="ECO:0000313" key="8">
    <source>
        <dbReference type="Proteomes" id="UP000585614"/>
    </source>
</evidence>
<comment type="caution">
    <text evidence="7">The sequence shown here is derived from an EMBL/GenBank/DDBJ whole genome shotgun (WGS) entry which is preliminary data.</text>
</comment>
<feature type="compositionally biased region" description="Polar residues" evidence="5">
    <location>
        <begin position="321"/>
        <end position="330"/>
    </location>
</feature>
<accession>A0A7J7YUK3</accession>
<protein>
    <submittedName>
        <fullName evidence="7">Upstream binding transcription factor like 1</fullName>
    </submittedName>
</protein>
<feature type="region of interest" description="Disordered" evidence="5">
    <location>
        <begin position="313"/>
        <end position="336"/>
    </location>
</feature>
<evidence type="ECO:0000256" key="5">
    <source>
        <dbReference type="SAM" id="MobiDB-lite"/>
    </source>
</evidence>
<evidence type="ECO:0000256" key="4">
    <source>
        <dbReference type="PROSITE-ProRule" id="PRU00267"/>
    </source>
</evidence>
<evidence type="ECO:0000256" key="1">
    <source>
        <dbReference type="ARBA" id="ARBA00004123"/>
    </source>
</evidence>